<evidence type="ECO:0000313" key="2">
    <source>
        <dbReference type="EMBL" id="CNF20306.1"/>
    </source>
</evidence>
<proteinExistence type="predicted"/>
<dbReference type="InterPro" id="IPR022385">
    <property type="entry name" value="Rhs_assc_core"/>
</dbReference>
<dbReference type="Pfam" id="PF18807">
    <property type="entry name" value="TTc_toxin_rep"/>
    <property type="match status" value="1"/>
</dbReference>
<dbReference type="PANTHER" id="PTHR32305:SF15">
    <property type="entry name" value="PROTEIN RHSA-RELATED"/>
    <property type="match status" value="1"/>
</dbReference>
<dbReference type="PANTHER" id="PTHR32305">
    <property type="match status" value="1"/>
</dbReference>
<feature type="transmembrane region" description="Helical" evidence="1">
    <location>
        <begin position="744"/>
        <end position="763"/>
    </location>
</feature>
<dbReference type="EMBL" id="CPZF01000002">
    <property type="protein sequence ID" value="CNF20306.1"/>
    <property type="molecule type" value="Genomic_DNA"/>
</dbReference>
<organism evidence="2 3">
    <name type="scientific">Yersinia enterocolitica</name>
    <dbReference type="NCBI Taxonomy" id="630"/>
    <lineage>
        <taxon>Bacteria</taxon>
        <taxon>Pseudomonadati</taxon>
        <taxon>Pseudomonadota</taxon>
        <taxon>Gammaproteobacteria</taxon>
        <taxon>Enterobacterales</taxon>
        <taxon>Yersiniaceae</taxon>
        <taxon>Yersinia</taxon>
    </lineage>
</organism>
<feature type="transmembrane region" description="Helical" evidence="1">
    <location>
        <begin position="717"/>
        <end position="738"/>
    </location>
</feature>
<dbReference type="InterPro" id="IPR041508">
    <property type="entry name" value="TcC-like_repeat"/>
</dbReference>
<keyword evidence="1" id="KW-1133">Transmembrane helix</keyword>
<dbReference type="NCBIfam" id="TIGR03696">
    <property type="entry name" value="Rhs_assc_core"/>
    <property type="match status" value="1"/>
</dbReference>
<dbReference type="AlphaFoldDB" id="A0A9P1PTB7"/>
<comment type="caution">
    <text evidence="2">The sequence shown here is derived from an EMBL/GenBank/DDBJ whole genome shotgun (WGS) entry which is preliminary data.</text>
</comment>
<dbReference type="Proteomes" id="UP000041356">
    <property type="component" value="Unassembled WGS sequence"/>
</dbReference>
<gene>
    <name evidence="2" type="ORF">ERS137939_00919</name>
</gene>
<accession>A0A9P1PTB7</accession>
<keyword evidence="1" id="KW-0472">Membrane</keyword>
<evidence type="ECO:0000313" key="3">
    <source>
        <dbReference type="Proteomes" id="UP000041356"/>
    </source>
</evidence>
<reference evidence="2 3" key="1">
    <citation type="submission" date="2015-03" db="EMBL/GenBank/DDBJ databases">
        <authorList>
            <consortium name="Pathogen Informatics"/>
            <person name="Murphy D."/>
        </authorList>
    </citation>
    <scope>NUCLEOTIDE SEQUENCE [LARGE SCALE GENOMIC DNA]</scope>
    <source>
        <strain evidence="2 3">IP27818</strain>
    </source>
</reference>
<protein>
    <submittedName>
        <fullName evidence="2">Insecticidal toxin complex</fullName>
    </submittedName>
</protein>
<evidence type="ECO:0000256" key="1">
    <source>
        <dbReference type="SAM" id="Phobius"/>
    </source>
</evidence>
<dbReference type="Gene3D" id="2.180.10.10">
    <property type="entry name" value="RHS repeat-associated core"/>
    <property type="match status" value="1"/>
</dbReference>
<name>A0A9P1PTB7_YEREN</name>
<keyword evidence="1" id="KW-0812">Transmembrane</keyword>
<sequence length="1045" mass="113127">MPKNLSTALCEQTPHITISDNRGLSIRTLAYNRIDTDKPADELISRNGYNTQGQQVFSIDPRLFITLQHDETVKPNFRHQYNLSGVALHTESVDSGESTQLSDIEGRLVMSLDAKGTRSWVTYESGRTSLGRPLTHQQQTKDGLITVTDRFFYAGNNKEHKSANLNGQCIRHYDTAGLQQVIAMSITGDLLKQERRLITNTLNPGNWLEEHHHHWATLVSDTPFVTCCTTNALGQSLTQTDAKNHTQRMAYNRAGQLIGCWLTLSDGTEQIVVRSITYAAAGQKMREESGNGVVTEYRYEPQTQRLIGIKTTRPVLKERPTLLQDLRYDYDPVGNILTIHNDAEATRFYRNQKVIPENAYSYDALYQLIQAKGRESDTNSAQCAQLPVLTSLTDSHQYINYTRSYTYDNAGNLLKIQHIGASQYTTHITVSDNSNHGIQQRNGLTSADIRSQFDAAGNQQLLQPGQSLQWDVNDQLQQVTMIERQDDTSDRENYLYDSEGIRAIKQSIHQTNTTTQRSNVTYLPGLELHTQHNDDKLTEDFQVITLSTSGRPIVRVLLWEKGKPRGIENGQLRYNFDNNIGSSSLELGGNGDIINQEEYYPFGGTALFASYNTIEAKYKTVRYSGKERDATGLYYYGHRYYMPWLGRWLSADPAGTVDGPNLYRMARNNPITFTDEDGMASKKRGQNVFLFATALFRRKGEGLTQSMDRAIKITRGVFIGLSLMTTMISICVFAGAAVGVTLGVAAIGFAIGALLGYKVGYFLKKIGGALAKLIQGKSTPIQMAACSGMAALTAQAQGATLRGTAVASITGMATGGIGAALDNAERGVGGAMGAGTAVGVVDTLAGNSANLTSQVSGAIGGAIGGMMTGTDKALRVGRHAGYGATAGSWVGWGADLAYNAPSRLLRAGVAVAAAPAIEHVAKEATSYFISGKKGEIAGSLAGYAMNKKAISLASGLISTAIEQPRFELAGAIIGAVIGGVGSAIVQTQGDSTWLGRAVGWAGEQLNTAGALALDAYRGTILWYSGIANAKDFGVSAATGLHKIIA</sequence>
<dbReference type="InterPro" id="IPR050708">
    <property type="entry name" value="T6SS_VgrG/RHS"/>
</dbReference>
<dbReference type="RefSeq" id="WP_050130200.1">
    <property type="nucleotide sequence ID" value="NZ_CP107093.1"/>
</dbReference>